<evidence type="ECO:0000313" key="1">
    <source>
        <dbReference type="EMBL" id="GMN20693.1"/>
    </source>
</evidence>
<accession>A0AA88CHU5</accession>
<sequence>MSLSTTKRLPRIRVLGATRSGRLPRALGGRQGACRGYRPNGLAPCEARPGAGDMRVFVAGACRGRFCQGTGPVSRKVAGGMWVRKTNVSQRFNPQVRVLGAQPYPSMWFVLARRQELVG</sequence>
<protein>
    <submittedName>
        <fullName evidence="1">Uncharacterized protein</fullName>
    </submittedName>
</protein>
<proteinExistence type="predicted"/>
<comment type="caution">
    <text evidence="1">The sequence shown here is derived from an EMBL/GenBank/DDBJ whole genome shotgun (WGS) entry which is preliminary data.</text>
</comment>
<reference evidence="1" key="1">
    <citation type="submission" date="2023-07" db="EMBL/GenBank/DDBJ databases">
        <title>draft genome sequence of fig (Ficus carica).</title>
        <authorList>
            <person name="Takahashi T."/>
            <person name="Nishimura K."/>
        </authorList>
    </citation>
    <scope>NUCLEOTIDE SEQUENCE</scope>
</reference>
<dbReference type="AlphaFoldDB" id="A0AA88CHU5"/>
<gene>
    <name evidence="1" type="ORF">TIFTF001_045369</name>
</gene>
<name>A0AA88CHU5_FICCA</name>
<organism evidence="1 2">
    <name type="scientific">Ficus carica</name>
    <name type="common">Common fig</name>
    <dbReference type="NCBI Taxonomy" id="3494"/>
    <lineage>
        <taxon>Eukaryota</taxon>
        <taxon>Viridiplantae</taxon>
        <taxon>Streptophyta</taxon>
        <taxon>Embryophyta</taxon>
        <taxon>Tracheophyta</taxon>
        <taxon>Spermatophyta</taxon>
        <taxon>Magnoliopsida</taxon>
        <taxon>eudicotyledons</taxon>
        <taxon>Gunneridae</taxon>
        <taxon>Pentapetalae</taxon>
        <taxon>rosids</taxon>
        <taxon>fabids</taxon>
        <taxon>Rosales</taxon>
        <taxon>Moraceae</taxon>
        <taxon>Ficeae</taxon>
        <taxon>Ficus</taxon>
    </lineage>
</organism>
<evidence type="ECO:0000313" key="2">
    <source>
        <dbReference type="Proteomes" id="UP001187192"/>
    </source>
</evidence>
<dbReference type="EMBL" id="BTGU01003920">
    <property type="protein sequence ID" value="GMN20693.1"/>
    <property type="molecule type" value="Genomic_DNA"/>
</dbReference>
<dbReference type="Proteomes" id="UP001187192">
    <property type="component" value="Unassembled WGS sequence"/>
</dbReference>
<keyword evidence="2" id="KW-1185">Reference proteome</keyword>